<reference evidence="7" key="1">
    <citation type="submission" date="2022-03" db="EMBL/GenBank/DDBJ databases">
        <title>De novo assembled genomes of Belliella spp. (Cyclobacteriaceae) strains.</title>
        <authorList>
            <person name="Szabo A."/>
            <person name="Korponai K."/>
            <person name="Felfoldi T."/>
        </authorList>
    </citation>
    <scope>NUCLEOTIDE SEQUENCE</scope>
    <source>
        <strain evidence="7">DSM 111904</strain>
    </source>
</reference>
<evidence type="ECO:0000256" key="1">
    <source>
        <dbReference type="ARBA" id="ARBA00004162"/>
    </source>
</evidence>
<evidence type="ECO:0000313" key="7">
    <source>
        <dbReference type="EMBL" id="MCH7408894.1"/>
    </source>
</evidence>
<comment type="caution">
    <text evidence="7">The sequence shown here is derived from an EMBL/GenBank/DDBJ whole genome shotgun (WGS) entry which is preliminary data.</text>
</comment>
<evidence type="ECO:0000256" key="3">
    <source>
        <dbReference type="ARBA" id="ARBA00022692"/>
    </source>
</evidence>
<dbReference type="Gene3D" id="2.60.120.260">
    <property type="entry name" value="Galactose-binding domain-like"/>
    <property type="match status" value="2"/>
</dbReference>
<keyword evidence="2" id="KW-1003">Cell membrane</keyword>
<dbReference type="EMBL" id="JAKZGP010000009">
    <property type="protein sequence ID" value="MCH7408894.1"/>
    <property type="molecule type" value="Genomic_DNA"/>
</dbReference>
<dbReference type="PANTHER" id="PTHR39083">
    <property type="entry name" value="CYCLIC DI-GMP-BINDING PROTEIN"/>
    <property type="match status" value="1"/>
</dbReference>
<comment type="subcellular location">
    <subcellularLocation>
        <location evidence="1">Cell membrane</location>
        <topology evidence="1">Single-pass membrane protein</topology>
    </subcellularLocation>
</comment>
<keyword evidence="8" id="KW-1185">Reference proteome</keyword>
<keyword evidence="5 6" id="KW-0472">Membrane</keyword>
<sequence length="665" mass="76167">MAKDPVKRSFTEFGYPKSTISFGEKSGAEFYFKNDPLRDLAQSGFFLEILVSPSIQKEKSKIGIKLDNNPVLEIDLREQSDTIQVFVPLQNSTSESGYTKLSIEPSFRTTNDDCMDIDQKGTWFSISENSYFQDKMKEPNSEYKEWTISEFLPSAQAILIPKANLESYANTISHLHFFFLNTQGRNLSLKFLEDAEPLDFHHAVLLGEPSAIRNGLPDSFVSKKKIETSGLSIHTFEFSDSLKSEPIFLNNLFILGQKPYDLDQLIQVLFTDFGKSVFLNQSLSIIDKKHHVDPVYRFDIGKSYNLAALGLNEEVINGKGRMRKNIPIPEFLAKQALNTISFNISVNHTPIKTTEKAYLNIFINNKLLQTYQLDGNGVIEKTIDSRKAQLGASNYIGFEFIYIPEGGMCDQDAPDFFAQIDPSNSSVSFQYHNKIPETFHAFPANFAGSEVDLIYDYQLTLEDIPNFSKLISLLNLRDTKALGIYLPRVSSLKNSRDSLLNKNLILLSRSDNNFEEILQSNSYVEFSQSRVNYRSDELDTFFGFVSDKPLNYVQLTNNKGNKILKFNLFSKDRMAFERLLDGFREQYLTNTGNVMISNSERYFFFDLSQSDLKKQKSESEVRFISFWSSYRILIISMLAALFIVLLIYIYKKSRFAQKSIEDARK</sequence>
<organism evidence="7 8">
    <name type="scientific">Belliella filtrata</name>
    <dbReference type="NCBI Taxonomy" id="2923435"/>
    <lineage>
        <taxon>Bacteria</taxon>
        <taxon>Pseudomonadati</taxon>
        <taxon>Bacteroidota</taxon>
        <taxon>Cytophagia</taxon>
        <taxon>Cytophagales</taxon>
        <taxon>Cyclobacteriaceae</taxon>
        <taxon>Belliella</taxon>
    </lineage>
</organism>
<dbReference type="InterPro" id="IPR018513">
    <property type="entry name" value="Cell_synthase_bac"/>
</dbReference>
<feature type="transmembrane region" description="Helical" evidence="6">
    <location>
        <begin position="630"/>
        <end position="650"/>
    </location>
</feature>
<keyword evidence="4 6" id="KW-1133">Transmembrane helix</keyword>
<accession>A0ABS9UY70</accession>
<evidence type="ECO:0000256" key="4">
    <source>
        <dbReference type="ARBA" id="ARBA00022989"/>
    </source>
</evidence>
<name>A0ABS9UY70_9BACT</name>
<evidence type="ECO:0000313" key="8">
    <source>
        <dbReference type="Proteomes" id="UP001165489"/>
    </source>
</evidence>
<evidence type="ECO:0000256" key="5">
    <source>
        <dbReference type="ARBA" id="ARBA00023136"/>
    </source>
</evidence>
<evidence type="ECO:0000256" key="2">
    <source>
        <dbReference type="ARBA" id="ARBA00022475"/>
    </source>
</evidence>
<gene>
    <name evidence="7" type="ORF">MM239_05775</name>
</gene>
<evidence type="ECO:0000256" key="6">
    <source>
        <dbReference type="SAM" id="Phobius"/>
    </source>
</evidence>
<protein>
    <submittedName>
        <fullName evidence="7">Cellulose biosynthesis cyclic di-GMP-binding regulatory protein BcsB</fullName>
    </submittedName>
</protein>
<dbReference type="Pfam" id="PF03170">
    <property type="entry name" value="BcsB"/>
    <property type="match status" value="2"/>
</dbReference>
<dbReference type="Proteomes" id="UP001165489">
    <property type="component" value="Unassembled WGS sequence"/>
</dbReference>
<proteinExistence type="predicted"/>
<keyword evidence="3 6" id="KW-0812">Transmembrane</keyword>
<dbReference type="RefSeq" id="WP_241347255.1">
    <property type="nucleotide sequence ID" value="NZ_JAKZGP010000009.1"/>
</dbReference>
<dbReference type="PANTHER" id="PTHR39083:SF1">
    <property type="entry name" value="CYCLIC DI-GMP-BINDING PROTEIN"/>
    <property type="match status" value="1"/>
</dbReference>